<sequence>MRRIPSFFEAPAILATAISSRSHHCGGIFGGNDGRSSRTDGGANYSPCCSTHGIRGHLNLAPLPHPTQLEALSFRSEQWRRAFCQLYRVIFKLHRSRLLPVQREFGDRFVQVEFQRHMDATEKHARIFYQSWYGYVAQLEAGETSREFTEEERSQLTPEQKETLRELRGHVMRVRQTDPDFAL</sequence>
<keyword evidence="5 6" id="KW-0143">Chaperone</keyword>
<comment type="function">
    <text evidence="6">Plays an essential role in the assembly of succinate dehydrogenase (SDH), an enzyme complex (also referred to as respiratory complex II) that is a component of both the tricarboxylic acid (TCA) cycle and the mitochondrial electron transport chain, and which couples the oxidation of succinate to fumarate with the reduction of ubiquinone (coenzyme Q) to ubiquinol. Promotes maturation of the iron-sulfur protein subunit of the SDH catalytic dimer, protecting it from the deleterious effects of oxidants. May act together with SDHAF1.</text>
</comment>
<dbReference type="Proteomes" id="UP000246121">
    <property type="component" value="Unassembled WGS sequence"/>
</dbReference>
<dbReference type="CDD" id="cd20270">
    <property type="entry name" value="Complex1_LYR_SDHAF3_LYRM10"/>
    <property type="match status" value="1"/>
</dbReference>
<keyword evidence="4 6" id="KW-0496">Mitochondrion</keyword>
<dbReference type="GO" id="GO:0005758">
    <property type="term" value="C:mitochondrial intermembrane space"/>
    <property type="evidence" value="ECO:0007669"/>
    <property type="project" value="TreeGrafter"/>
</dbReference>
<dbReference type="VEuPathDB" id="TriTrypDB:C4B63_95g41"/>
<dbReference type="VEuPathDB" id="TriTrypDB:TcCL_NonESM05845"/>
<dbReference type="PANTHER" id="PTHR13137:SF6">
    <property type="entry name" value="SUCCINATE DEHYDROGENASE ASSEMBLY FACTOR 3, MITOCHONDRIAL"/>
    <property type="match status" value="1"/>
</dbReference>
<evidence type="ECO:0000256" key="6">
    <source>
        <dbReference type="RuleBase" id="RU368039"/>
    </source>
</evidence>
<dbReference type="VEuPathDB" id="TriTrypDB:TcCLB.509229.30"/>
<dbReference type="VEuPathDB" id="TriTrypDB:TcG_04423"/>
<gene>
    <name evidence="7" type="ORF">C4B63_95g41</name>
</gene>
<dbReference type="PANTHER" id="PTHR13137">
    <property type="entry name" value="DC11 ACN9 HOMOLOG"/>
    <property type="match status" value="1"/>
</dbReference>
<dbReference type="VEuPathDB" id="TriTrypDB:C3747_48g149"/>
<dbReference type="GO" id="GO:0006105">
    <property type="term" value="P:succinate metabolic process"/>
    <property type="evidence" value="ECO:0007669"/>
    <property type="project" value="TreeGrafter"/>
</dbReference>
<evidence type="ECO:0000256" key="2">
    <source>
        <dbReference type="ARBA" id="ARBA00006020"/>
    </source>
</evidence>
<comment type="caution">
    <text evidence="7">The sequence shown here is derived from an EMBL/GenBank/DDBJ whole genome shotgun (WGS) entry which is preliminary data.</text>
</comment>
<evidence type="ECO:0000313" key="7">
    <source>
        <dbReference type="EMBL" id="PWU87314.1"/>
    </source>
</evidence>
<dbReference type="VEuPathDB" id="TriTrypDB:BCY84_17611"/>
<organism evidence="7 8">
    <name type="scientific">Trypanosoma cruzi</name>
    <dbReference type="NCBI Taxonomy" id="5693"/>
    <lineage>
        <taxon>Eukaryota</taxon>
        <taxon>Discoba</taxon>
        <taxon>Euglenozoa</taxon>
        <taxon>Kinetoplastea</taxon>
        <taxon>Metakinetoplastina</taxon>
        <taxon>Trypanosomatida</taxon>
        <taxon>Trypanosomatidae</taxon>
        <taxon>Trypanosoma</taxon>
        <taxon>Schizotrypanum</taxon>
    </lineage>
</organism>
<dbReference type="VEuPathDB" id="TriTrypDB:TcBrA4_0073710"/>
<evidence type="ECO:0000256" key="1">
    <source>
        <dbReference type="ARBA" id="ARBA00004305"/>
    </source>
</evidence>
<dbReference type="VEuPathDB" id="TriTrypDB:TcCLB.506735.60"/>
<accession>A0A2V2UTC4</accession>
<dbReference type="EMBL" id="PRFA01000095">
    <property type="protein sequence ID" value="PWU87314.1"/>
    <property type="molecule type" value="Genomic_DNA"/>
</dbReference>
<proteinExistence type="inferred from homology"/>
<dbReference type="Pfam" id="PF13233">
    <property type="entry name" value="Complex1_LYR_2"/>
    <property type="match status" value="1"/>
</dbReference>
<dbReference type="VEuPathDB" id="TriTrypDB:TcYC6_0102050"/>
<evidence type="ECO:0000256" key="4">
    <source>
        <dbReference type="ARBA" id="ARBA00023128"/>
    </source>
</evidence>
<comment type="subcellular location">
    <subcellularLocation>
        <location evidence="1 6">Mitochondrion matrix</location>
    </subcellularLocation>
</comment>
<comment type="similarity">
    <text evidence="2 6">Belongs to the complex I LYR family. SDHAF3 subfamily.</text>
</comment>
<evidence type="ECO:0000256" key="5">
    <source>
        <dbReference type="ARBA" id="ARBA00023186"/>
    </source>
</evidence>
<dbReference type="InterPro" id="IPR008381">
    <property type="entry name" value="SDHAF3/Sdh7"/>
</dbReference>
<evidence type="ECO:0000256" key="3">
    <source>
        <dbReference type="ARBA" id="ARBA00022946"/>
    </source>
</evidence>
<dbReference type="AlphaFoldDB" id="A0A2V2UTC4"/>
<reference evidence="7 8" key="1">
    <citation type="journal article" date="2018" name="Microb. Genom.">
        <title>Expanding an expanded genome: long-read sequencing of Trypanosoma cruzi.</title>
        <authorList>
            <person name="Berna L."/>
            <person name="Rodriguez M."/>
            <person name="Chiribao M.L."/>
            <person name="Parodi-Talice A."/>
            <person name="Pita S."/>
            <person name="Rijo G."/>
            <person name="Alvarez-Valin F."/>
            <person name="Robello C."/>
        </authorList>
    </citation>
    <scope>NUCLEOTIDE SEQUENCE [LARGE SCALE GENOMIC DNA]</scope>
    <source>
        <strain evidence="7 8">Dm28c</strain>
    </source>
</reference>
<comment type="subunit">
    <text evidence="6">Interacts with the iron-sulfur protein subunit within the SDH catalytic dimer.</text>
</comment>
<dbReference type="GO" id="GO:0034553">
    <property type="term" value="P:mitochondrial respiratory chain complex II assembly"/>
    <property type="evidence" value="ECO:0007669"/>
    <property type="project" value="UniProtKB-UniRule"/>
</dbReference>
<name>A0A2V2UTC4_TRYCR</name>
<dbReference type="GO" id="GO:0005759">
    <property type="term" value="C:mitochondrial matrix"/>
    <property type="evidence" value="ECO:0007669"/>
    <property type="project" value="UniProtKB-SubCell"/>
</dbReference>
<protein>
    <recommendedName>
        <fullName evidence="6">Succinate dehydrogenase assembly factor 3</fullName>
        <shortName evidence="6">SDH assembly factor 3</shortName>
        <shortName evidence="6">SDHAF3</shortName>
    </recommendedName>
</protein>
<evidence type="ECO:0000313" key="8">
    <source>
        <dbReference type="Proteomes" id="UP000246121"/>
    </source>
</evidence>
<keyword evidence="3" id="KW-0809">Transit peptide</keyword>